<feature type="coiled-coil region" evidence="1">
    <location>
        <begin position="147"/>
        <end position="178"/>
    </location>
</feature>
<sequence length="313" mass="36882">MFTDLNKELQEVKENLRKKKKYEDHMQRAEAFLNEEQKKQEDFKRQLLQEEEDVERLEGFTLTNIFYTITGRKLEKLDKEQQEVLAVKLKYKEALETIEDVEKEIQAYKEQLGHVADAEYKYKEILKTKEQLIHDTKSIWSEELYVLTELEAELSSNLKEYQEAIEAGEKSLVTLNDAIQSLDSAKGWSTFDMFGGGLISTAVKHSHMDEAKGHIHRVQKQLRYFQDELLDIENHYKTNLEVDGLLTFADYFFDGLIFDWFVHGQITDCYEQVMKTKNDVSEMVTKLKEQNEDLSKELLNIKEERKKLLESAN</sequence>
<feature type="coiled-coil region" evidence="1">
    <location>
        <begin position="2"/>
        <end position="53"/>
    </location>
</feature>
<gene>
    <name evidence="2" type="ORF">SAMN05192533_12921</name>
</gene>
<accession>A0A1H8KNJ8</accession>
<evidence type="ECO:0000313" key="3">
    <source>
        <dbReference type="Proteomes" id="UP000198553"/>
    </source>
</evidence>
<evidence type="ECO:0000256" key="1">
    <source>
        <dbReference type="SAM" id="Coils"/>
    </source>
</evidence>
<dbReference type="AlphaFoldDB" id="A0A1H8KNJ8"/>
<reference evidence="3" key="1">
    <citation type="submission" date="2016-10" db="EMBL/GenBank/DDBJ databases">
        <authorList>
            <person name="Varghese N."/>
            <person name="Submissions S."/>
        </authorList>
    </citation>
    <scope>NUCLEOTIDE SEQUENCE [LARGE SCALE GENOMIC DNA]</scope>
    <source>
        <strain evidence="3">B48,IBRC-M 10115,DSM 25386,CECT 8001</strain>
    </source>
</reference>
<dbReference type="EMBL" id="FOBW01000029">
    <property type="protein sequence ID" value="SEN94512.1"/>
    <property type="molecule type" value="Genomic_DNA"/>
</dbReference>
<dbReference type="STRING" id="930146.SAMN05192533_12921"/>
<dbReference type="RefSeq" id="WP_090750507.1">
    <property type="nucleotide sequence ID" value="NZ_FOBW01000029.1"/>
</dbReference>
<protein>
    <submittedName>
        <fullName evidence="2">Uncharacterized protein</fullName>
    </submittedName>
</protein>
<name>A0A1H8KNJ8_9BACI</name>
<dbReference type="OrthoDB" id="3540923at2"/>
<proteinExistence type="predicted"/>
<organism evidence="2 3">
    <name type="scientific">Mesobacillus persicus</name>
    <dbReference type="NCBI Taxonomy" id="930146"/>
    <lineage>
        <taxon>Bacteria</taxon>
        <taxon>Bacillati</taxon>
        <taxon>Bacillota</taxon>
        <taxon>Bacilli</taxon>
        <taxon>Bacillales</taxon>
        <taxon>Bacillaceae</taxon>
        <taxon>Mesobacillus</taxon>
    </lineage>
</organism>
<feature type="coiled-coil region" evidence="1">
    <location>
        <begin position="277"/>
        <end position="311"/>
    </location>
</feature>
<feature type="coiled-coil region" evidence="1">
    <location>
        <begin position="77"/>
        <end position="118"/>
    </location>
</feature>
<dbReference type="Proteomes" id="UP000198553">
    <property type="component" value="Unassembled WGS sequence"/>
</dbReference>
<keyword evidence="3" id="KW-1185">Reference proteome</keyword>
<keyword evidence="1" id="KW-0175">Coiled coil</keyword>
<evidence type="ECO:0000313" key="2">
    <source>
        <dbReference type="EMBL" id="SEN94512.1"/>
    </source>
</evidence>